<evidence type="ECO:0000313" key="7">
    <source>
        <dbReference type="EMBL" id="OCC14380.1"/>
    </source>
</evidence>
<dbReference type="Proteomes" id="UP000093080">
    <property type="component" value="Unassembled WGS sequence"/>
</dbReference>
<dbReference type="PANTHER" id="PTHR21569">
    <property type="entry name" value="RIBOSOMAL PROTEIN S9"/>
    <property type="match status" value="1"/>
</dbReference>
<comment type="caution">
    <text evidence="7">The sequence shown here is derived from an EMBL/GenBank/DDBJ whole genome shotgun (WGS) entry which is preliminary data.</text>
</comment>
<dbReference type="InterPro" id="IPR020574">
    <property type="entry name" value="Ribosomal_uS9_CS"/>
</dbReference>
<accession>A0A1B9F383</accession>
<dbReference type="PATRIC" id="fig|1156395.6.peg.2282"/>
<dbReference type="SUPFAM" id="SSF54211">
    <property type="entry name" value="Ribosomal protein S5 domain 2-like"/>
    <property type="match status" value="1"/>
</dbReference>
<dbReference type="EMBL" id="MAGO01000013">
    <property type="protein sequence ID" value="OCC14380.1"/>
    <property type="molecule type" value="Genomic_DNA"/>
</dbReference>
<comment type="similarity">
    <text evidence="1 5 6">Belongs to the universal ribosomal protein uS9 family.</text>
</comment>
<evidence type="ECO:0000256" key="6">
    <source>
        <dbReference type="RuleBase" id="RU003815"/>
    </source>
</evidence>
<keyword evidence="2 5" id="KW-0689">Ribosomal protein</keyword>
<dbReference type="RefSeq" id="WP_067620357.1">
    <property type="nucleotide sequence ID" value="NZ_MAGO01000013.1"/>
</dbReference>
<dbReference type="PROSITE" id="PS00360">
    <property type="entry name" value="RIBOSOMAL_S9"/>
    <property type="match status" value="1"/>
</dbReference>
<dbReference type="PANTHER" id="PTHR21569:SF1">
    <property type="entry name" value="SMALL RIBOSOMAL SUBUNIT PROTEIN US9M"/>
    <property type="match status" value="1"/>
</dbReference>
<dbReference type="InterPro" id="IPR023035">
    <property type="entry name" value="Ribosomal_uS9_bac/plastid"/>
</dbReference>
<dbReference type="NCBIfam" id="NF001099">
    <property type="entry name" value="PRK00132.1"/>
    <property type="match status" value="1"/>
</dbReference>
<evidence type="ECO:0000256" key="4">
    <source>
        <dbReference type="ARBA" id="ARBA00035259"/>
    </source>
</evidence>
<proteinExistence type="inferred from homology"/>
<gene>
    <name evidence="5" type="primary">rpsI</name>
    <name evidence="7" type="ORF">DBT_2253</name>
</gene>
<dbReference type="InterPro" id="IPR020568">
    <property type="entry name" value="Ribosomal_Su5_D2-typ_SF"/>
</dbReference>
<keyword evidence="8" id="KW-1185">Reference proteome</keyword>
<dbReference type="GO" id="GO:0022627">
    <property type="term" value="C:cytosolic small ribosomal subunit"/>
    <property type="evidence" value="ECO:0007669"/>
    <property type="project" value="TreeGrafter"/>
</dbReference>
<evidence type="ECO:0000256" key="2">
    <source>
        <dbReference type="ARBA" id="ARBA00022980"/>
    </source>
</evidence>
<dbReference type="Gene3D" id="3.30.230.10">
    <property type="match status" value="1"/>
</dbReference>
<keyword evidence="3 5" id="KW-0687">Ribonucleoprotein</keyword>
<dbReference type="AlphaFoldDB" id="A0A1B9F383"/>
<dbReference type="GO" id="GO:0003723">
    <property type="term" value="F:RNA binding"/>
    <property type="evidence" value="ECO:0007669"/>
    <property type="project" value="TreeGrafter"/>
</dbReference>
<dbReference type="InterPro" id="IPR000754">
    <property type="entry name" value="Ribosomal_uS9"/>
</dbReference>
<dbReference type="Pfam" id="PF00380">
    <property type="entry name" value="Ribosomal_S9"/>
    <property type="match status" value="1"/>
</dbReference>
<dbReference type="STRING" id="1156395.DBT_2253"/>
<protein>
    <recommendedName>
        <fullName evidence="4 5">Small ribosomal subunit protein uS9</fullName>
    </recommendedName>
</protein>
<reference evidence="7 8" key="1">
    <citation type="submission" date="2016-06" db="EMBL/GenBank/DDBJ databases">
        <title>Respiratory ammonification of nitrate coupled to the oxidation of elemental sulfur in deep-sea autotrophic thermophilic bacteria.</title>
        <authorList>
            <person name="Slobodkina G.B."/>
            <person name="Mardanov A.V."/>
            <person name="Ravin N.V."/>
            <person name="Frolova A.A."/>
            <person name="Viryasiv M.B."/>
            <person name="Chernyh N.A."/>
            <person name="Bonch-Osmolovskaya E.A."/>
            <person name="Slobodkin A.I."/>
        </authorList>
    </citation>
    <scope>NUCLEOTIDE SEQUENCE [LARGE SCALE GENOMIC DNA]</scope>
    <source>
        <strain evidence="7 8">S69</strain>
    </source>
</reference>
<dbReference type="FunFam" id="3.30.230.10:FF:000001">
    <property type="entry name" value="30S ribosomal protein S9"/>
    <property type="match status" value="1"/>
</dbReference>
<dbReference type="InterPro" id="IPR014721">
    <property type="entry name" value="Ribsml_uS5_D2-typ_fold_subgr"/>
</dbReference>
<name>A0A1B9F383_9BACT</name>
<dbReference type="GO" id="GO:0003735">
    <property type="term" value="F:structural constituent of ribosome"/>
    <property type="evidence" value="ECO:0007669"/>
    <property type="project" value="InterPro"/>
</dbReference>
<evidence type="ECO:0000313" key="8">
    <source>
        <dbReference type="Proteomes" id="UP000093080"/>
    </source>
</evidence>
<evidence type="ECO:0000256" key="5">
    <source>
        <dbReference type="HAMAP-Rule" id="MF_00532"/>
    </source>
</evidence>
<sequence>MADIRYYATGKRKSAIARVWIFPGDGKMVINGKDFDEYFDVDTARIIAQQPFVVTGTLGKYDVLANIKGGGKNGQCEALRHGIARALLQANEEFRLPLKKAGLLTRDARVKERKKYGLAGARKRYQYSKR</sequence>
<dbReference type="HAMAP" id="MF_00532_B">
    <property type="entry name" value="Ribosomal_uS9_B"/>
    <property type="match status" value="1"/>
</dbReference>
<dbReference type="OrthoDB" id="9803965at2"/>
<dbReference type="GO" id="GO:0006412">
    <property type="term" value="P:translation"/>
    <property type="evidence" value="ECO:0007669"/>
    <property type="project" value="UniProtKB-UniRule"/>
</dbReference>
<evidence type="ECO:0000256" key="3">
    <source>
        <dbReference type="ARBA" id="ARBA00023274"/>
    </source>
</evidence>
<organism evidence="7 8">
    <name type="scientific">Dissulfuribacter thermophilus</name>
    <dbReference type="NCBI Taxonomy" id="1156395"/>
    <lineage>
        <taxon>Bacteria</taxon>
        <taxon>Pseudomonadati</taxon>
        <taxon>Thermodesulfobacteriota</taxon>
        <taxon>Dissulfuribacteria</taxon>
        <taxon>Dissulfuribacterales</taxon>
        <taxon>Dissulfuribacteraceae</taxon>
        <taxon>Dissulfuribacter</taxon>
    </lineage>
</organism>
<evidence type="ECO:0000256" key="1">
    <source>
        <dbReference type="ARBA" id="ARBA00005251"/>
    </source>
</evidence>